<dbReference type="NCBIfam" id="TIGR03585">
    <property type="entry name" value="PseH"/>
    <property type="match status" value="1"/>
</dbReference>
<dbReference type="Proteomes" id="UP000778523">
    <property type="component" value="Unassembled WGS sequence"/>
</dbReference>
<dbReference type="EMBL" id="JABCSC020000002">
    <property type="protein sequence ID" value="NSL55171.1"/>
    <property type="molecule type" value="Genomic_DNA"/>
</dbReference>
<name>A0ABX2IEQ9_9RHOO</name>
<dbReference type="GO" id="GO:0016746">
    <property type="term" value="F:acyltransferase activity"/>
    <property type="evidence" value="ECO:0007669"/>
    <property type="project" value="UniProtKB-KW"/>
</dbReference>
<reference evidence="2 3" key="1">
    <citation type="submission" date="2020-06" db="EMBL/GenBank/DDBJ databases">
        <title>Draft genome of Uliginosibacterium sp. IMCC34675.</title>
        <authorList>
            <person name="Song J."/>
        </authorList>
    </citation>
    <scope>NUCLEOTIDE SEQUENCE [LARGE SCALE GENOMIC DNA]</scope>
    <source>
        <strain evidence="2 3">IMCC34675</strain>
    </source>
</reference>
<gene>
    <name evidence="2" type="primary">pseH</name>
    <name evidence="2" type="ORF">HJ583_009065</name>
</gene>
<evidence type="ECO:0000313" key="3">
    <source>
        <dbReference type="Proteomes" id="UP000778523"/>
    </source>
</evidence>
<dbReference type="InterPro" id="IPR020036">
    <property type="entry name" value="PseH"/>
</dbReference>
<protein>
    <submittedName>
        <fullName evidence="2">UDP-4-amino-4, 6-dideoxy-N-acetyl-beta-L-altrosamine N-acetyltransferase</fullName>
        <ecNumber evidence="2">2.3.1.202</ecNumber>
    </submittedName>
</protein>
<keyword evidence="2" id="KW-0808">Transferase</keyword>
<keyword evidence="2" id="KW-0012">Acyltransferase</keyword>
<dbReference type="SUPFAM" id="SSF55729">
    <property type="entry name" value="Acyl-CoA N-acyltransferases (Nat)"/>
    <property type="match status" value="1"/>
</dbReference>
<comment type="caution">
    <text evidence="2">The sequence shown here is derived from an EMBL/GenBank/DDBJ whole genome shotgun (WGS) entry which is preliminary data.</text>
</comment>
<keyword evidence="3" id="KW-1185">Reference proteome</keyword>
<sequence>MNSAAPACLLRPLEARDLPLLLAWRNHPSVRSAMFRRREISATEHAAWFAAQHPQAGRHLLIYEENGIPLGHVNFSLQACPQIAEWGFYRAPEAPAGSGQRMGRAAIDWAFDSLGLHKIAAQVIADNPRSLAFHRKLGFQPEGILREHFHDGQSYLDVHCFGLLRPEWQAMKDAHHD</sequence>
<evidence type="ECO:0000259" key="1">
    <source>
        <dbReference type="PROSITE" id="PS51186"/>
    </source>
</evidence>
<accession>A0ABX2IEQ9</accession>
<feature type="domain" description="N-acetyltransferase" evidence="1">
    <location>
        <begin position="8"/>
        <end position="167"/>
    </location>
</feature>
<dbReference type="InterPro" id="IPR016181">
    <property type="entry name" value="Acyl_CoA_acyltransferase"/>
</dbReference>
<proteinExistence type="predicted"/>
<dbReference type="InterPro" id="IPR000182">
    <property type="entry name" value="GNAT_dom"/>
</dbReference>
<dbReference type="PANTHER" id="PTHR43415">
    <property type="entry name" value="SPERMIDINE N(1)-ACETYLTRANSFERASE"/>
    <property type="match status" value="1"/>
</dbReference>
<dbReference type="RefSeq" id="WP_170021626.1">
    <property type="nucleotide sequence ID" value="NZ_JABCSC020000002.1"/>
</dbReference>
<dbReference type="Pfam" id="PF13302">
    <property type="entry name" value="Acetyltransf_3"/>
    <property type="match status" value="1"/>
</dbReference>
<dbReference type="PANTHER" id="PTHR43415:SF3">
    <property type="entry name" value="GNAT-FAMILY ACETYLTRANSFERASE"/>
    <property type="match status" value="1"/>
</dbReference>
<dbReference type="PROSITE" id="PS51186">
    <property type="entry name" value="GNAT"/>
    <property type="match status" value="1"/>
</dbReference>
<dbReference type="Gene3D" id="3.40.630.30">
    <property type="match status" value="1"/>
</dbReference>
<organism evidence="2 3">
    <name type="scientific">Uliginosibacterium aquaticum</name>
    <dbReference type="NCBI Taxonomy" id="2731212"/>
    <lineage>
        <taxon>Bacteria</taxon>
        <taxon>Pseudomonadati</taxon>
        <taxon>Pseudomonadota</taxon>
        <taxon>Betaproteobacteria</taxon>
        <taxon>Rhodocyclales</taxon>
        <taxon>Zoogloeaceae</taxon>
        <taxon>Uliginosibacterium</taxon>
    </lineage>
</organism>
<evidence type="ECO:0000313" key="2">
    <source>
        <dbReference type="EMBL" id="NSL55171.1"/>
    </source>
</evidence>
<dbReference type="EC" id="2.3.1.202" evidence="2"/>